<sequence length="75" mass="8347">MAWSNFMMTVAGVAAVAYLMKSDVRTGAATFRRNLKHIRGWLEEQSTAASKATKEEVKQVTEKAKQASKREDPSD</sequence>
<accession>A0ABR2YLM0</accession>
<dbReference type="Proteomes" id="UP001491310">
    <property type="component" value="Unassembled WGS sequence"/>
</dbReference>
<evidence type="ECO:0000256" key="1">
    <source>
        <dbReference type="SAM" id="MobiDB-lite"/>
    </source>
</evidence>
<feature type="chain" id="PRO_5046147547" evidence="2">
    <location>
        <begin position="16"/>
        <end position="75"/>
    </location>
</feature>
<dbReference type="EMBL" id="JALJOT010000009">
    <property type="protein sequence ID" value="KAK9907780.1"/>
    <property type="molecule type" value="Genomic_DNA"/>
</dbReference>
<evidence type="ECO:0000313" key="3">
    <source>
        <dbReference type="EMBL" id="KAK9907780.1"/>
    </source>
</evidence>
<organism evidence="3 4">
    <name type="scientific">Coccomyxa subellipsoidea</name>
    <dbReference type="NCBI Taxonomy" id="248742"/>
    <lineage>
        <taxon>Eukaryota</taxon>
        <taxon>Viridiplantae</taxon>
        <taxon>Chlorophyta</taxon>
        <taxon>core chlorophytes</taxon>
        <taxon>Trebouxiophyceae</taxon>
        <taxon>Trebouxiophyceae incertae sedis</taxon>
        <taxon>Coccomyxaceae</taxon>
        <taxon>Coccomyxa</taxon>
    </lineage>
</organism>
<dbReference type="PANTHER" id="PTHR35135:SF3">
    <property type="entry name" value="OS05G0517800 PROTEIN"/>
    <property type="match status" value="1"/>
</dbReference>
<feature type="region of interest" description="Disordered" evidence="1">
    <location>
        <begin position="46"/>
        <end position="75"/>
    </location>
</feature>
<gene>
    <name evidence="3" type="ORF">WJX75_009859</name>
</gene>
<name>A0ABR2YLM0_9CHLO</name>
<reference evidence="3 4" key="1">
    <citation type="journal article" date="2024" name="Nat. Commun.">
        <title>Phylogenomics reveals the evolutionary origins of lichenization in chlorophyte algae.</title>
        <authorList>
            <person name="Puginier C."/>
            <person name="Libourel C."/>
            <person name="Otte J."/>
            <person name="Skaloud P."/>
            <person name="Haon M."/>
            <person name="Grisel S."/>
            <person name="Petersen M."/>
            <person name="Berrin J.G."/>
            <person name="Delaux P.M."/>
            <person name="Dal Grande F."/>
            <person name="Keller J."/>
        </authorList>
    </citation>
    <scope>NUCLEOTIDE SEQUENCE [LARGE SCALE GENOMIC DNA]</scope>
    <source>
        <strain evidence="3 4">SAG 216-7</strain>
    </source>
</reference>
<proteinExistence type="predicted"/>
<comment type="caution">
    <text evidence="3">The sequence shown here is derived from an EMBL/GenBank/DDBJ whole genome shotgun (WGS) entry which is preliminary data.</text>
</comment>
<feature type="signal peptide" evidence="2">
    <location>
        <begin position="1"/>
        <end position="15"/>
    </location>
</feature>
<evidence type="ECO:0000256" key="2">
    <source>
        <dbReference type="SAM" id="SignalP"/>
    </source>
</evidence>
<keyword evidence="2" id="KW-0732">Signal</keyword>
<evidence type="ECO:0000313" key="4">
    <source>
        <dbReference type="Proteomes" id="UP001491310"/>
    </source>
</evidence>
<keyword evidence="4" id="KW-1185">Reference proteome</keyword>
<dbReference type="PANTHER" id="PTHR35135">
    <property type="entry name" value="OS05G0517800 PROTEIN"/>
    <property type="match status" value="1"/>
</dbReference>
<protein>
    <submittedName>
        <fullName evidence="3">Uncharacterized protein</fullName>
    </submittedName>
</protein>
<feature type="compositionally biased region" description="Basic and acidic residues" evidence="1">
    <location>
        <begin position="52"/>
        <end position="75"/>
    </location>
</feature>